<sequence length="145" mass="16882">MYGAVRAKLDKNPTLENMLIYAIEDEYLARTEYELALKALGDEKPFNSIINSEVHHINWLKELMQKYNVEIPDDKSLEYLKEPLSLDEALEYGIHAEIENIDMYERFLSLEIPDDVRGVFKKLRDASKGHLLVLKNRKEAKQTNA</sequence>
<dbReference type="Proteomes" id="UP000184423">
    <property type="component" value="Unassembled WGS sequence"/>
</dbReference>
<evidence type="ECO:0000313" key="2">
    <source>
        <dbReference type="EMBL" id="SHE68201.1"/>
    </source>
</evidence>
<dbReference type="EMBL" id="FQVG01000012">
    <property type="protein sequence ID" value="SHE68201.1"/>
    <property type="molecule type" value="Genomic_DNA"/>
</dbReference>
<feature type="domain" description="DUF2202" evidence="1">
    <location>
        <begin position="17"/>
        <end position="78"/>
    </location>
</feature>
<evidence type="ECO:0000259" key="1">
    <source>
        <dbReference type="Pfam" id="PF09968"/>
    </source>
</evidence>
<dbReference type="AlphaFoldDB" id="A0A1M4VGV2"/>
<reference evidence="3" key="1">
    <citation type="submission" date="2016-11" db="EMBL/GenBank/DDBJ databases">
        <authorList>
            <person name="Varghese N."/>
            <person name="Submissions S."/>
        </authorList>
    </citation>
    <scope>NUCLEOTIDE SEQUENCE [LARGE SCALE GENOMIC DNA]</scope>
    <source>
        <strain evidence="3">DSM 10124</strain>
    </source>
</reference>
<dbReference type="CDD" id="cd01048">
    <property type="entry name" value="Ferritin_like_AB2"/>
    <property type="match status" value="1"/>
</dbReference>
<gene>
    <name evidence="2" type="ORF">SAMN02746091_00889</name>
</gene>
<dbReference type="Pfam" id="PF09968">
    <property type="entry name" value="DUF2202"/>
    <property type="match status" value="1"/>
</dbReference>
<organism evidence="2 3">
    <name type="scientific">Caloramator proteoclasticus DSM 10124</name>
    <dbReference type="NCBI Taxonomy" id="1121262"/>
    <lineage>
        <taxon>Bacteria</taxon>
        <taxon>Bacillati</taxon>
        <taxon>Bacillota</taxon>
        <taxon>Clostridia</taxon>
        <taxon>Eubacteriales</taxon>
        <taxon>Clostridiaceae</taxon>
        <taxon>Caloramator</taxon>
    </lineage>
</organism>
<dbReference type="InterPro" id="IPR019243">
    <property type="entry name" value="DUF2202"/>
</dbReference>
<proteinExistence type="predicted"/>
<protein>
    <recommendedName>
        <fullName evidence="1">DUF2202 domain-containing protein</fullName>
    </recommendedName>
</protein>
<dbReference type="Gene3D" id="1.20.1260.10">
    <property type="match status" value="1"/>
</dbReference>
<dbReference type="SUPFAM" id="SSF47240">
    <property type="entry name" value="Ferritin-like"/>
    <property type="match status" value="1"/>
</dbReference>
<dbReference type="InterPro" id="IPR012347">
    <property type="entry name" value="Ferritin-like"/>
</dbReference>
<name>A0A1M4VGV2_9CLOT</name>
<dbReference type="InterPro" id="IPR009078">
    <property type="entry name" value="Ferritin-like_SF"/>
</dbReference>
<accession>A0A1M4VGV2</accession>
<keyword evidence="3" id="KW-1185">Reference proteome</keyword>
<dbReference type="RefSeq" id="WP_051350711.1">
    <property type="nucleotide sequence ID" value="NZ_FQVG01000012.1"/>
</dbReference>
<evidence type="ECO:0000313" key="3">
    <source>
        <dbReference type="Proteomes" id="UP000184423"/>
    </source>
</evidence>